<reference evidence="3" key="1">
    <citation type="submission" date="2007-12" db="EMBL/GenBank/DDBJ databases">
        <title>Annotation of Entamoeba dispar SAW760.</title>
        <authorList>
            <person name="Lorenzi H."/>
            <person name="Inman J."/>
            <person name="Schobel S."/>
            <person name="Amedeo P."/>
            <person name="Caler E."/>
        </authorList>
    </citation>
    <scope>NUCLEOTIDE SEQUENCE [LARGE SCALE GENOMIC DNA]</scope>
    <source>
        <strain evidence="3">ATCC PRA-260 / SAW760</strain>
    </source>
</reference>
<keyword evidence="3" id="KW-1185">Reference proteome</keyword>
<name>B0E7X1_ENTDS</name>
<dbReference type="EMBL" id="DS548090">
    <property type="protein sequence ID" value="EDR29361.1"/>
    <property type="molecule type" value="Genomic_DNA"/>
</dbReference>
<dbReference type="eggNOG" id="ENOG502RHS8">
    <property type="taxonomic scope" value="Eukaryota"/>
</dbReference>
<dbReference type="VEuPathDB" id="AmoebaDB:EDI_012330"/>
<proteinExistence type="predicted"/>
<feature type="region of interest" description="Disordered" evidence="1">
    <location>
        <begin position="53"/>
        <end position="107"/>
    </location>
</feature>
<protein>
    <submittedName>
        <fullName evidence="2">Uncharacterized protein</fullName>
    </submittedName>
</protein>
<dbReference type="KEGG" id="edi:EDI_012330"/>
<evidence type="ECO:0000256" key="1">
    <source>
        <dbReference type="SAM" id="MobiDB-lite"/>
    </source>
</evidence>
<evidence type="ECO:0000313" key="2">
    <source>
        <dbReference type="EMBL" id="EDR29361.1"/>
    </source>
</evidence>
<dbReference type="AlphaFoldDB" id="B0E7X1"/>
<evidence type="ECO:0000313" key="3">
    <source>
        <dbReference type="Proteomes" id="UP000008076"/>
    </source>
</evidence>
<dbReference type="RefSeq" id="XP_001734465.1">
    <property type="nucleotide sequence ID" value="XM_001734413.1"/>
</dbReference>
<gene>
    <name evidence="2" type="ORF">EDI_012330</name>
</gene>
<accession>B0E7X1</accession>
<sequence>MSTLYVPTVKTEVVRPIACKNTSELLKMVDSCTSASLASYSLIEDYTQRRPVVVERPEDPIANELTNEENDNGSNDSEQNEEEQKNVIIQQSPTAMDMNDGCFDYPF</sequence>
<dbReference type="Proteomes" id="UP000008076">
    <property type="component" value="Unassembled WGS sequence"/>
</dbReference>
<dbReference type="GeneID" id="5879377"/>
<dbReference type="OrthoDB" id="29551at2759"/>
<dbReference type="OMA" id="TAMDMND"/>
<organism evidence="3">
    <name type="scientific">Entamoeba dispar (strain ATCC PRA-260 / SAW760)</name>
    <dbReference type="NCBI Taxonomy" id="370354"/>
    <lineage>
        <taxon>Eukaryota</taxon>
        <taxon>Amoebozoa</taxon>
        <taxon>Evosea</taxon>
        <taxon>Archamoebae</taxon>
        <taxon>Mastigamoebida</taxon>
        <taxon>Entamoebidae</taxon>
        <taxon>Entamoeba</taxon>
    </lineage>
</organism>